<name>A0AAW9CZE1_BURTH</name>
<organism evidence="2 3">
    <name type="scientific">Burkholderia thailandensis</name>
    <dbReference type="NCBI Taxonomy" id="57975"/>
    <lineage>
        <taxon>Bacteria</taxon>
        <taxon>Pseudomonadati</taxon>
        <taxon>Pseudomonadota</taxon>
        <taxon>Betaproteobacteria</taxon>
        <taxon>Burkholderiales</taxon>
        <taxon>Burkholderiaceae</taxon>
        <taxon>Burkholderia</taxon>
        <taxon>pseudomallei group</taxon>
    </lineage>
</organism>
<reference evidence="2" key="1">
    <citation type="submission" date="2018-08" db="EMBL/GenBank/DDBJ databases">
        <title>Identification of Burkholderia cepacia strains that express a Burkholderia pseudomallei-like capsular polysaccharide.</title>
        <authorList>
            <person name="Burtnick M.N."/>
            <person name="Vongsouvath M."/>
            <person name="Newton P."/>
            <person name="Wuthiekanun V."/>
            <person name="Limmathurotsakul D."/>
            <person name="Brett P.J."/>
            <person name="Chantratita N."/>
            <person name="Dance D.A."/>
        </authorList>
    </citation>
    <scope>NUCLEOTIDE SEQUENCE</scope>
    <source>
        <strain evidence="2">SBXCC001</strain>
    </source>
</reference>
<evidence type="ECO:0000313" key="2">
    <source>
        <dbReference type="EMBL" id="MDW9256268.1"/>
    </source>
</evidence>
<feature type="region of interest" description="Disordered" evidence="1">
    <location>
        <begin position="1"/>
        <end position="47"/>
    </location>
</feature>
<feature type="region of interest" description="Disordered" evidence="1">
    <location>
        <begin position="88"/>
        <end position="116"/>
    </location>
</feature>
<feature type="compositionally biased region" description="Basic and acidic residues" evidence="1">
    <location>
        <begin position="106"/>
        <end position="116"/>
    </location>
</feature>
<evidence type="ECO:0000313" key="3">
    <source>
        <dbReference type="Proteomes" id="UP001272137"/>
    </source>
</evidence>
<gene>
    <name evidence="2" type="ORF">C7S16_2690</name>
</gene>
<proteinExistence type="predicted"/>
<dbReference type="Proteomes" id="UP001272137">
    <property type="component" value="Unassembled WGS sequence"/>
</dbReference>
<sequence>MHGRSGDFGRPTIDRLGAHGKPHVRAAQVSTRRAKQGRCCNNRPETPYDFDQIYDSNGFFFESNPPPPTGGPPYGLAARFDAEFFTELSTGGSNAPRRGGRRMRRPRDLRAARRAR</sequence>
<dbReference type="AlphaFoldDB" id="A0AAW9CZE1"/>
<accession>A0AAW9CZE1</accession>
<protein>
    <submittedName>
        <fullName evidence="2">Uncharacterized protein</fullName>
    </submittedName>
</protein>
<dbReference type="EMBL" id="QXCT01000002">
    <property type="protein sequence ID" value="MDW9256268.1"/>
    <property type="molecule type" value="Genomic_DNA"/>
</dbReference>
<comment type="caution">
    <text evidence="2">The sequence shown here is derived from an EMBL/GenBank/DDBJ whole genome shotgun (WGS) entry which is preliminary data.</text>
</comment>
<evidence type="ECO:0000256" key="1">
    <source>
        <dbReference type="SAM" id="MobiDB-lite"/>
    </source>
</evidence>
<feature type="compositionally biased region" description="Basic and acidic residues" evidence="1">
    <location>
        <begin position="1"/>
        <end position="17"/>
    </location>
</feature>